<name>A0A9X3F1M3_9BACT</name>
<reference evidence="2" key="1">
    <citation type="submission" date="2022-11" db="EMBL/GenBank/DDBJ databases">
        <title>Marilongibacter aestuarii gen. nov., sp. nov., isolated from tidal flat sediment.</title>
        <authorList>
            <person name="Jiayan W."/>
        </authorList>
    </citation>
    <scope>NUCLEOTIDE SEQUENCE</scope>
    <source>
        <strain evidence="2">Z1-6</strain>
    </source>
</reference>
<sequence length="198" mass="23310">MKKFSLTFLVFAISITMVFGQNQSQTNEIKHRHSIGSSLFMLFNFTEESADYALLTYGYQLTPKERIFAEYNTWKYEEPMGTYGDSEELYPGYVRTHGIGFGYQRFHWKGLFNTVQATPFMKQYYDLEGEKIQKGFQLYLQFAIGYRFEFFKKRLYVEPAYAIKYWPVDTNIPVDFAAVEKGTPKTIIEPSLNFGFKF</sequence>
<feature type="signal peptide" evidence="1">
    <location>
        <begin position="1"/>
        <end position="20"/>
    </location>
</feature>
<dbReference type="Proteomes" id="UP001145087">
    <property type="component" value="Unassembled WGS sequence"/>
</dbReference>
<dbReference type="EMBL" id="JAPOHD010000003">
    <property type="protein sequence ID" value="MCY1718899.1"/>
    <property type="molecule type" value="Genomic_DNA"/>
</dbReference>
<organism evidence="2 3">
    <name type="scientific">Draconibacterium aestuarii</name>
    <dbReference type="NCBI Taxonomy" id="2998507"/>
    <lineage>
        <taxon>Bacteria</taxon>
        <taxon>Pseudomonadati</taxon>
        <taxon>Bacteroidota</taxon>
        <taxon>Bacteroidia</taxon>
        <taxon>Marinilabiliales</taxon>
        <taxon>Prolixibacteraceae</taxon>
        <taxon>Draconibacterium</taxon>
    </lineage>
</organism>
<feature type="chain" id="PRO_5040985526" description="DUF3575 domain-containing protein" evidence="1">
    <location>
        <begin position="21"/>
        <end position="198"/>
    </location>
</feature>
<evidence type="ECO:0000256" key="1">
    <source>
        <dbReference type="SAM" id="SignalP"/>
    </source>
</evidence>
<accession>A0A9X3F1M3</accession>
<dbReference type="AlphaFoldDB" id="A0A9X3F1M3"/>
<evidence type="ECO:0000313" key="3">
    <source>
        <dbReference type="Proteomes" id="UP001145087"/>
    </source>
</evidence>
<evidence type="ECO:0000313" key="2">
    <source>
        <dbReference type="EMBL" id="MCY1718899.1"/>
    </source>
</evidence>
<dbReference type="RefSeq" id="WP_343331238.1">
    <property type="nucleotide sequence ID" value="NZ_JAPOHD010000003.1"/>
</dbReference>
<proteinExistence type="predicted"/>
<keyword evidence="3" id="KW-1185">Reference proteome</keyword>
<keyword evidence="1" id="KW-0732">Signal</keyword>
<evidence type="ECO:0008006" key="4">
    <source>
        <dbReference type="Google" id="ProtNLM"/>
    </source>
</evidence>
<gene>
    <name evidence="2" type="ORF">OU798_01005</name>
</gene>
<protein>
    <recommendedName>
        <fullName evidence="4">DUF3575 domain-containing protein</fullName>
    </recommendedName>
</protein>
<comment type="caution">
    <text evidence="2">The sequence shown here is derived from an EMBL/GenBank/DDBJ whole genome shotgun (WGS) entry which is preliminary data.</text>
</comment>